<accession>K1P5C5</accession>
<dbReference type="HOGENOM" id="CLU_732057_0_0_1"/>
<dbReference type="AlphaFoldDB" id="K1P5C5"/>
<gene>
    <name evidence="1" type="ORF">CGI_10010786</name>
</gene>
<reference evidence="1" key="1">
    <citation type="journal article" date="2012" name="Nature">
        <title>The oyster genome reveals stress adaptation and complexity of shell formation.</title>
        <authorList>
            <person name="Zhang G."/>
            <person name="Fang X."/>
            <person name="Guo X."/>
            <person name="Li L."/>
            <person name="Luo R."/>
            <person name="Xu F."/>
            <person name="Yang P."/>
            <person name="Zhang L."/>
            <person name="Wang X."/>
            <person name="Qi H."/>
            <person name="Xiong Z."/>
            <person name="Que H."/>
            <person name="Xie Y."/>
            <person name="Holland P.W."/>
            <person name="Paps J."/>
            <person name="Zhu Y."/>
            <person name="Wu F."/>
            <person name="Chen Y."/>
            <person name="Wang J."/>
            <person name="Peng C."/>
            <person name="Meng J."/>
            <person name="Yang L."/>
            <person name="Liu J."/>
            <person name="Wen B."/>
            <person name="Zhang N."/>
            <person name="Huang Z."/>
            <person name="Zhu Q."/>
            <person name="Feng Y."/>
            <person name="Mount A."/>
            <person name="Hedgecock D."/>
            <person name="Xu Z."/>
            <person name="Liu Y."/>
            <person name="Domazet-Loso T."/>
            <person name="Du Y."/>
            <person name="Sun X."/>
            <person name="Zhang S."/>
            <person name="Liu B."/>
            <person name="Cheng P."/>
            <person name="Jiang X."/>
            <person name="Li J."/>
            <person name="Fan D."/>
            <person name="Wang W."/>
            <person name="Fu W."/>
            <person name="Wang T."/>
            <person name="Wang B."/>
            <person name="Zhang J."/>
            <person name="Peng Z."/>
            <person name="Li Y."/>
            <person name="Li N."/>
            <person name="Wang J."/>
            <person name="Chen M."/>
            <person name="He Y."/>
            <person name="Tan F."/>
            <person name="Song X."/>
            <person name="Zheng Q."/>
            <person name="Huang R."/>
            <person name="Yang H."/>
            <person name="Du X."/>
            <person name="Chen L."/>
            <person name="Yang M."/>
            <person name="Gaffney P.M."/>
            <person name="Wang S."/>
            <person name="Luo L."/>
            <person name="She Z."/>
            <person name="Ming Y."/>
            <person name="Huang W."/>
            <person name="Zhang S."/>
            <person name="Huang B."/>
            <person name="Zhang Y."/>
            <person name="Qu T."/>
            <person name="Ni P."/>
            <person name="Miao G."/>
            <person name="Wang J."/>
            <person name="Wang Q."/>
            <person name="Steinberg C.E."/>
            <person name="Wang H."/>
            <person name="Li N."/>
            <person name="Qian L."/>
            <person name="Zhang G."/>
            <person name="Li Y."/>
            <person name="Yang H."/>
            <person name="Liu X."/>
            <person name="Wang J."/>
            <person name="Yin Y."/>
            <person name="Wang J."/>
        </authorList>
    </citation>
    <scope>NUCLEOTIDE SEQUENCE [LARGE SCALE GENOMIC DNA]</scope>
    <source>
        <strain evidence="1">05x7-T-G4-1.051#20</strain>
    </source>
</reference>
<dbReference type="EMBL" id="JH818108">
    <property type="protein sequence ID" value="EKC18847.1"/>
    <property type="molecule type" value="Genomic_DNA"/>
</dbReference>
<evidence type="ECO:0000313" key="1">
    <source>
        <dbReference type="EMBL" id="EKC18847.1"/>
    </source>
</evidence>
<name>K1P5C5_MAGGI</name>
<dbReference type="InParanoid" id="K1P5C5"/>
<sequence>MFEEYRVFIGYRRGCLMSQENSSVRSGNIVHNGVCKQARVLTSTSDELTSGDESFITCDEGGVLSGDESPRATGNEIPPCSGKCGTANEMGANFGGARPKEFKGILAVKLKTKKKNIQSAIPEIHPGAPPKKKNIIFDFSEETFTPQRGDQYRSSFRHQQNVGRIESCWTIFKTNMMDCFCCCCTPSTCRREVNIESLPMDDLIRTAVEKNDPVLLICNLRERWASYQPIVSEIKKLSERHAVDWIQEEGVVRVLLGKRGTVICTLSVPKTYPQEGSVSLVSVHGGYGDDNTMDVDEPAAEKKSLQQWVDYLEEKRLGFASPSMRLINPIYFRNSHVDRHLPGNGMPSAVSDLALKAGLSGSRERQPVVAIAIKLRLA</sequence>
<organism evidence="1">
    <name type="scientific">Magallana gigas</name>
    <name type="common">Pacific oyster</name>
    <name type="synonym">Crassostrea gigas</name>
    <dbReference type="NCBI Taxonomy" id="29159"/>
    <lineage>
        <taxon>Eukaryota</taxon>
        <taxon>Metazoa</taxon>
        <taxon>Spiralia</taxon>
        <taxon>Lophotrochozoa</taxon>
        <taxon>Mollusca</taxon>
        <taxon>Bivalvia</taxon>
        <taxon>Autobranchia</taxon>
        <taxon>Pteriomorphia</taxon>
        <taxon>Ostreida</taxon>
        <taxon>Ostreoidea</taxon>
        <taxon>Ostreidae</taxon>
        <taxon>Magallana</taxon>
    </lineage>
</organism>
<proteinExistence type="predicted"/>
<protein>
    <submittedName>
        <fullName evidence="1">Uncharacterized protein</fullName>
    </submittedName>
</protein>